<keyword evidence="1" id="KW-1133">Transmembrane helix</keyword>
<dbReference type="Proteomes" id="UP001199319">
    <property type="component" value="Unassembled WGS sequence"/>
</dbReference>
<comment type="caution">
    <text evidence="2">The sequence shown here is derived from an EMBL/GenBank/DDBJ whole genome shotgun (WGS) entry which is preliminary data.</text>
</comment>
<evidence type="ECO:0000313" key="3">
    <source>
        <dbReference type="Proteomes" id="UP001199319"/>
    </source>
</evidence>
<dbReference type="AlphaFoldDB" id="A0AAE3A9K0"/>
<dbReference type="RefSeq" id="WP_302927849.1">
    <property type="nucleotide sequence ID" value="NZ_JAJEPW010000005.1"/>
</dbReference>
<accession>A0AAE3A9K0</accession>
<name>A0AAE3A9K0_9FIRM</name>
<proteinExistence type="predicted"/>
<dbReference type="InterPro" id="IPR010001">
    <property type="entry name" value="BofA"/>
</dbReference>
<dbReference type="Pfam" id="PF07441">
    <property type="entry name" value="BofA"/>
    <property type="match status" value="1"/>
</dbReference>
<keyword evidence="1" id="KW-0812">Transmembrane</keyword>
<dbReference type="EMBL" id="JAJEPW010000005">
    <property type="protein sequence ID" value="MCC2128477.1"/>
    <property type="molecule type" value="Genomic_DNA"/>
</dbReference>
<feature type="transmembrane region" description="Helical" evidence="1">
    <location>
        <begin position="30"/>
        <end position="49"/>
    </location>
</feature>
<reference evidence="2" key="1">
    <citation type="submission" date="2021-10" db="EMBL/GenBank/DDBJ databases">
        <title>Anaerobic single-cell dispensing facilitates the cultivation of human gut bacteria.</title>
        <authorList>
            <person name="Afrizal A."/>
        </authorList>
    </citation>
    <scope>NUCLEOTIDE SEQUENCE</scope>
    <source>
        <strain evidence="2">CLA-AA-H272</strain>
    </source>
</reference>
<protein>
    <submittedName>
        <fullName evidence="2">Pro-sigmaK processing inhibitor BofA family protein</fullName>
    </submittedName>
</protein>
<gene>
    <name evidence="2" type="ORF">LKD37_02895</name>
</gene>
<evidence type="ECO:0000256" key="1">
    <source>
        <dbReference type="SAM" id="Phobius"/>
    </source>
</evidence>
<feature type="transmembrane region" description="Helical" evidence="1">
    <location>
        <begin position="61"/>
        <end position="84"/>
    </location>
</feature>
<organism evidence="2 3">
    <name type="scientific">Brotocaccenecus cirricatena</name>
    <dbReference type="NCBI Taxonomy" id="3064195"/>
    <lineage>
        <taxon>Bacteria</taxon>
        <taxon>Bacillati</taxon>
        <taxon>Bacillota</taxon>
        <taxon>Clostridia</taxon>
        <taxon>Eubacteriales</taxon>
        <taxon>Oscillospiraceae</taxon>
        <taxon>Brotocaccenecus</taxon>
    </lineage>
</organism>
<sequence length="85" mass="8905">MSVLEKLALGVGGLFMLLGVLRLARSPLKLVFRVAGNAALGFGALWLLGRLAPGLQLGLNLFNGLLIGVLGLPGFGLLLLLQWVL</sequence>
<keyword evidence="1" id="KW-0472">Membrane</keyword>
<feature type="transmembrane region" description="Helical" evidence="1">
    <location>
        <begin position="7"/>
        <end position="24"/>
    </location>
</feature>
<keyword evidence="3" id="KW-1185">Reference proteome</keyword>
<evidence type="ECO:0000313" key="2">
    <source>
        <dbReference type="EMBL" id="MCC2128477.1"/>
    </source>
</evidence>